<evidence type="ECO:0000313" key="23">
    <source>
        <dbReference type="EMBL" id="EOA25383.1"/>
    </source>
</evidence>
<evidence type="ECO:0000256" key="8">
    <source>
        <dbReference type="ARBA" id="ARBA00022729"/>
    </source>
</evidence>
<keyword evidence="14 20" id="KW-0472">Membrane</keyword>
<evidence type="ECO:0000256" key="11">
    <source>
        <dbReference type="ARBA" id="ARBA00022777"/>
    </source>
</evidence>
<dbReference type="PROSITE" id="PS51450">
    <property type="entry name" value="LRR"/>
    <property type="match status" value="2"/>
</dbReference>
<keyword evidence="8 21" id="KW-0732">Signal</keyword>
<dbReference type="GO" id="GO:0033612">
    <property type="term" value="F:receptor serine/threonine kinase binding"/>
    <property type="evidence" value="ECO:0007669"/>
    <property type="project" value="TreeGrafter"/>
</dbReference>
<feature type="region of interest" description="Disordered" evidence="19">
    <location>
        <begin position="382"/>
        <end position="418"/>
    </location>
</feature>
<dbReference type="InterPro" id="IPR000719">
    <property type="entry name" value="Prot_kinase_dom"/>
</dbReference>
<evidence type="ECO:0000256" key="5">
    <source>
        <dbReference type="ARBA" id="ARBA00022614"/>
    </source>
</evidence>
<keyword evidence="15" id="KW-0675">Receptor</keyword>
<evidence type="ECO:0000313" key="24">
    <source>
        <dbReference type="Proteomes" id="UP000029121"/>
    </source>
</evidence>
<keyword evidence="16" id="KW-0325">Glycoprotein</keyword>
<dbReference type="Pfam" id="PF00560">
    <property type="entry name" value="LRR_1"/>
    <property type="match status" value="1"/>
</dbReference>
<feature type="chain" id="PRO_5004343145" description="non-specific serine/threonine protein kinase" evidence="21">
    <location>
        <begin position="26"/>
        <end position="738"/>
    </location>
</feature>
<evidence type="ECO:0000256" key="10">
    <source>
        <dbReference type="ARBA" id="ARBA00022741"/>
    </source>
</evidence>
<evidence type="ECO:0000256" key="17">
    <source>
        <dbReference type="ARBA" id="ARBA00047899"/>
    </source>
</evidence>
<dbReference type="eggNOG" id="ENOG502QTFC">
    <property type="taxonomic scope" value="Eukaryota"/>
</dbReference>
<evidence type="ECO:0000256" key="14">
    <source>
        <dbReference type="ARBA" id="ARBA00023136"/>
    </source>
</evidence>
<reference evidence="24" key="1">
    <citation type="journal article" date="2013" name="Nat. Genet.">
        <title>The Capsella rubella genome and the genomic consequences of rapid mating system evolution.</title>
        <authorList>
            <person name="Slotte T."/>
            <person name="Hazzouri K.M."/>
            <person name="Agren J.A."/>
            <person name="Koenig D."/>
            <person name="Maumus F."/>
            <person name="Guo Y.L."/>
            <person name="Steige K."/>
            <person name="Platts A.E."/>
            <person name="Escobar J.S."/>
            <person name="Newman L.K."/>
            <person name="Wang W."/>
            <person name="Mandakova T."/>
            <person name="Vello E."/>
            <person name="Smith L.M."/>
            <person name="Henz S.R."/>
            <person name="Steffen J."/>
            <person name="Takuno S."/>
            <person name="Brandvain Y."/>
            <person name="Coop G."/>
            <person name="Andolfatto P."/>
            <person name="Hu T.T."/>
            <person name="Blanchette M."/>
            <person name="Clark R.M."/>
            <person name="Quesneville H."/>
            <person name="Nordborg M."/>
            <person name="Gaut B.S."/>
            <person name="Lysak M.A."/>
            <person name="Jenkins J."/>
            <person name="Grimwood J."/>
            <person name="Chapman J."/>
            <person name="Prochnik S."/>
            <person name="Shu S."/>
            <person name="Rokhsar D."/>
            <person name="Schmutz J."/>
            <person name="Weigel D."/>
            <person name="Wright S.I."/>
        </authorList>
    </citation>
    <scope>NUCLEOTIDE SEQUENCE [LARGE SCALE GENOMIC DNA]</scope>
    <source>
        <strain evidence="24">cv. Monte Gargano</strain>
    </source>
</reference>
<dbReference type="GO" id="GO:0005524">
    <property type="term" value="F:ATP binding"/>
    <property type="evidence" value="ECO:0007669"/>
    <property type="project" value="UniProtKB-KW"/>
</dbReference>
<keyword evidence="4" id="KW-0723">Serine/threonine-protein kinase</keyword>
<feature type="domain" description="Protein kinase" evidence="22">
    <location>
        <begin position="439"/>
        <end position="716"/>
    </location>
</feature>
<dbReference type="FunFam" id="3.80.10.10:FF:000673">
    <property type="entry name" value="Probable LRR receptor-like serine/threonine-protein kinase At2g02780"/>
    <property type="match status" value="1"/>
</dbReference>
<feature type="transmembrane region" description="Helical" evidence="20">
    <location>
        <begin position="350"/>
        <end position="375"/>
    </location>
</feature>
<evidence type="ECO:0000256" key="15">
    <source>
        <dbReference type="ARBA" id="ARBA00023170"/>
    </source>
</evidence>
<keyword evidence="9" id="KW-0677">Repeat</keyword>
<protein>
    <recommendedName>
        <fullName evidence="3">non-specific serine/threonine protein kinase</fullName>
        <ecNumber evidence="3">2.7.11.1</ecNumber>
    </recommendedName>
</protein>
<evidence type="ECO:0000256" key="2">
    <source>
        <dbReference type="ARBA" id="ARBA00009592"/>
    </source>
</evidence>
<evidence type="ECO:0000256" key="6">
    <source>
        <dbReference type="ARBA" id="ARBA00022679"/>
    </source>
</evidence>
<keyword evidence="6" id="KW-0808">Transferase</keyword>
<comment type="similarity">
    <text evidence="2">Belongs to the RLP family.</text>
</comment>
<comment type="catalytic activity">
    <reaction evidence="17">
        <text>L-threonyl-[protein] + ATP = O-phospho-L-threonyl-[protein] + ADP + H(+)</text>
        <dbReference type="Rhea" id="RHEA:46608"/>
        <dbReference type="Rhea" id="RHEA-COMP:11060"/>
        <dbReference type="Rhea" id="RHEA-COMP:11605"/>
        <dbReference type="ChEBI" id="CHEBI:15378"/>
        <dbReference type="ChEBI" id="CHEBI:30013"/>
        <dbReference type="ChEBI" id="CHEBI:30616"/>
        <dbReference type="ChEBI" id="CHEBI:61977"/>
        <dbReference type="ChEBI" id="CHEBI:456216"/>
        <dbReference type="EC" id="2.7.11.1"/>
    </reaction>
</comment>
<dbReference type="InterPro" id="IPR001611">
    <property type="entry name" value="Leu-rich_rpt"/>
</dbReference>
<dbReference type="Gene3D" id="3.80.10.10">
    <property type="entry name" value="Ribonuclease Inhibitor"/>
    <property type="match status" value="2"/>
</dbReference>
<dbReference type="Proteomes" id="UP000029121">
    <property type="component" value="Unassembled WGS sequence"/>
</dbReference>
<dbReference type="Pfam" id="PF07714">
    <property type="entry name" value="PK_Tyr_Ser-Thr"/>
    <property type="match status" value="1"/>
</dbReference>
<evidence type="ECO:0000256" key="16">
    <source>
        <dbReference type="ARBA" id="ARBA00023180"/>
    </source>
</evidence>
<dbReference type="Gene3D" id="1.10.510.10">
    <property type="entry name" value="Transferase(Phosphotransferase) domain 1"/>
    <property type="match status" value="1"/>
</dbReference>
<keyword evidence="12" id="KW-0067">ATP-binding</keyword>
<dbReference type="InterPro" id="IPR011009">
    <property type="entry name" value="Kinase-like_dom_sf"/>
</dbReference>
<dbReference type="InterPro" id="IPR001245">
    <property type="entry name" value="Ser-Thr/Tyr_kinase_cat_dom"/>
</dbReference>
<comment type="subcellular location">
    <subcellularLocation>
        <location evidence="1">Membrane</location>
        <topology evidence="1">Single-pass type I membrane protein</topology>
    </subcellularLocation>
</comment>
<evidence type="ECO:0000259" key="22">
    <source>
        <dbReference type="PROSITE" id="PS50011"/>
    </source>
</evidence>
<accession>R0HN89</accession>
<evidence type="ECO:0000256" key="3">
    <source>
        <dbReference type="ARBA" id="ARBA00012513"/>
    </source>
</evidence>
<feature type="signal peptide" evidence="21">
    <location>
        <begin position="1"/>
        <end position="25"/>
    </location>
</feature>
<dbReference type="InterPro" id="IPR003591">
    <property type="entry name" value="Leu-rich_rpt_typical-subtyp"/>
</dbReference>
<dbReference type="SUPFAM" id="SSF56112">
    <property type="entry name" value="Protein kinase-like (PK-like)"/>
    <property type="match status" value="1"/>
</dbReference>
<keyword evidence="5" id="KW-0433">Leucine-rich repeat</keyword>
<keyword evidence="10" id="KW-0547">Nucleotide-binding</keyword>
<evidence type="ECO:0000256" key="21">
    <source>
        <dbReference type="SAM" id="SignalP"/>
    </source>
</evidence>
<dbReference type="EMBL" id="KB870809">
    <property type="protein sequence ID" value="EOA25383.1"/>
    <property type="molecule type" value="Genomic_DNA"/>
</dbReference>
<sequence length="738" mass="81963">MQNYLQIHFFCFSFLLLLLPLFSESQLASSESKTLLEIQKQLQYPQILQSWTDTTNFCRIRPSPSLRTICFKGHIQELTITGNRTSKLSGSFHKLFTLLTQLSSLKTLSLTSLGISGSLSPKIITKLSPSLESLNLSSNFISGKIPEEIASLKNLKSLVLRDNMFWGFVSDDLRGLSNLQELHLGDNKLGPGVPSLPSNLITVSLKNNSFRSQIPEKINKLKKLQSLDLSSNEFTGSIPEFLFSLPSLQILSLDQNMLSGSLPNSSCSSSKIRALDVSHNLLTGKLPTCYSSKSFRNQTVLFSFNCLSLIGTPNAKYQRPLSFCQNQASKAIAVKPVPKVKEKDSTRIKLGLVILIIISAVILAAILVLLILITLKRRRSEENHSEVTNNNNERHASDKVSVCSTATTSSKSLPDSRRVPHTMRSAVIGLPPYRVFSLEELEEATNDFDAASLFCEQLYTGCLREGIPVTVRCIKLKQKSLPQSLAQQMEVLSKLRHMHLVSVLGHCIASNQEHNQHSGHTIFIVQEYISSGSLRDFLTNSRKKEVLKWPQRMAIAIGVARGIQFLHMGVAPGIFGNNLKIENIMLDETLTVKISGYTIPLPTKIGEESVQSKNPQSNEDREKEDVYQFGVILLQIITGKVLASGSSEMGSLKLQLENGLRDEPSVLSSLADPSVKGSYAYESLRTTVEFAINCLCEDQTKRPSIEDVVWNLQYTIQVQQGWRASSGNHESSMKAIYE</sequence>
<dbReference type="PANTHER" id="PTHR48056">
    <property type="entry name" value="LRR RECEPTOR-LIKE SERINE/THREONINE-PROTEIN KINASE-RELATED"/>
    <property type="match status" value="1"/>
</dbReference>
<dbReference type="SUPFAM" id="SSF52058">
    <property type="entry name" value="L domain-like"/>
    <property type="match status" value="1"/>
</dbReference>
<dbReference type="AlphaFoldDB" id="R0HN89"/>
<evidence type="ECO:0000256" key="18">
    <source>
        <dbReference type="ARBA" id="ARBA00048679"/>
    </source>
</evidence>
<dbReference type="FunFam" id="3.80.10.10:FF:000041">
    <property type="entry name" value="LRR receptor-like serine/threonine-protein kinase ERECTA"/>
    <property type="match status" value="1"/>
</dbReference>
<evidence type="ECO:0000256" key="7">
    <source>
        <dbReference type="ARBA" id="ARBA00022692"/>
    </source>
</evidence>
<evidence type="ECO:0000256" key="19">
    <source>
        <dbReference type="SAM" id="MobiDB-lite"/>
    </source>
</evidence>
<feature type="compositionally biased region" description="Polar residues" evidence="19">
    <location>
        <begin position="402"/>
        <end position="413"/>
    </location>
</feature>
<evidence type="ECO:0000256" key="13">
    <source>
        <dbReference type="ARBA" id="ARBA00022989"/>
    </source>
</evidence>
<dbReference type="Gene3D" id="3.30.200.20">
    <property type="entry name" value="Phosphorylase Kinase, domain 1"/>
    <property type="match status" value="1"/>
</dbReference>
<proteinExistence type="inferred from homology"/>
<dbReference type="OrthoDB" id="676979at2759"/>
<organism evidence="23 24">
    <name type="scientific">Capsella rubella</name>
    <dbReference type="NCBI Taxonomy" id="81985"/>
    <lineage>
        <taxon>Eukaryota</taxon>
        <taxon>Viridiplantae</taxon>
        <taxon>Streptophyta</taxon>
        <taxon>Embryophyta</taxon>
        <taxon>Tracheophyta</taxon>
        <taxon>Spermatophyta</taxon>
        <taxon>Magnoliopsida</taxon>
        <taxon>eudicotyledons</taxon>
        <taxon>Gunneridae</taxon>
        <taxon>Pentapetalae</taxon>
        <taxon>rosids</taxon>
        <taxon>malvids</taxon>
        <taxon>Brassicales</taxon>
        <taxon>Brassicaceae</taxon>
        <taxon>Camelineae</taxon>
        <taxon>Capsella</taxon>
    </lineage>
</organism>
<dbReference type="GO" id="GO:0004674">
    <property type="term" value="F:protein serine/threonine kinase activity"/>
    <property type="evidence" value="ECO:0007669"/>
    <property type="project" value="UniProtKB-KW"/>
</dbReference>
<evidence type="ECO:0000256" key="9">
    <source>
        <dbReference type="ARBA" id="ARBA00022737"/>
    </source>
</evidence>
<dbReference type="Pfam" id="PF13855">
    <property type="entry name" value="LRR_8"/>
    <property type="match status" value="1"/>
</dbReference>
<dbReference type="EC" id="2.7.11.1" evidence="3"/>
<dbReference type="FunFam" id="1.10.510.10:FF:000431">
    <property type="entry name" value="Putative inactive leucine-rich repeat receptor-like protein kinase"/>
    <property type="match status" value="1"/>
</dbReference>
<dbReference type="PROSITE" id="PS50011">
    <property type="entry name" value="PROTEIN_KINASE_DOM"/>
    <property type="match status" value="1"/>
</dbReference>
<dbReference type="PANTHER" id="PTHR48056:SF74">
    <property type="entry name" value="PROTEIN KINASE DOMAIN-CONTAINING PROTEIN"/>
    <property type="match status" value="1"/>
</dbReference>
<dbReference type="KEGG" id="crb:17886920"/>
<dbReference type="InterPro" id="IPR050647">
    <property type="entry name" value="Plant_LRR-RLKs"/>
</dbReference>
<keyword evidence="24" id="KW-1185">Reference proteome</keyword>
<dbReference type="STRING" id="81985.R0HN89"/>
<dbReference type="GO" id="GO:0016020">
    <property type="term" value="C:membrane"/>
    <property type="evidence" value="ECO:0007669"/>
    <property type="project" value="UniProtKB-SubCell"/>
</dbReference>
<gene>
    <name evidence="23" type="ORF">CARUB_v10018714mg</name>
</gene>
<evidence type="ECO:0000256" key="4">
    <source>
        <dbReference type="ARBA" id="ARBA00022527"/>
    </source>
</evidence>
<comment type="catalytic activity">
    <reaction evidence="18">
        <text>L-seryl-[protein] + ATP = O-phospho-L-seryl-[protein] + ADP + H(+)</text>
        <dbReference type="Rhea" id="RHEA:17989"/>
        <dbReference type="Rhea" id="RHEA-COMP:9863"/>
        <dbReference type="Rhea" id="RHEA-COMP:11604"/>
        <dbReference type="ChEBI" id="CHEBI:15378"/>
        <dbReference type="ChEBI" id="CHEBI:29999"/>
        <dbReference type="ChEBI" id="CHEBI:30616"/>
        <dbReference type="ChEBI" id="CHEBI:83421"/>
        <dbReference type="ChEBI" id="CHEBI:456216"/>
        <dbReference type="EC" id="2.7.11.1"/>
    </reaction>
</comment>
<evidence type="ECO:0000256" key="20">
    <source>
        <dbReference type="SAM" id="Phobius"/>
    </source>
</evidence>
<keyword evidence="11" id="KW-0418">Kinase</keyword>
<dbReference type="InterPro" id="IPR032675">
    <property type="entry name" value="LRR_dom_sf"/>
</dbReference>
<keyword evidence="13 20" id="KW-1133">Transmembrane helix</keyword>
<keyword evidence="7 20" id="KW-0812">Transmembrane</keyword>
<evidence type="ECO:0000256" key="1">
    <source>
        <dbReference type="ARBA" id="ARBA00004479"/>
    </source>
</evidence>
<dbReference type="SMART" id="SM00369">
    <property type="entry name" value="LRR_TYP"/>
    <property type="match status" value="4"/>
</dbReference>
<name>R0HN89_9BRAS</name>
<evidence type="ECO:0000256" key="12">
    <source>
        <dbReference type="ARBA" id="ARBA00022840"/>
    </source>
</evidence>